<organism evidence="3">
    <name type="scientific">Alexandrium catenella</name>
    <name type="common">Red tide dinoflagellate</name>
    <name type="synonym">Gonyaulax catenella</name>
    <dbReference type="NCBI Taxonomy" id="2925"/>
    <lineage>
        <taxon>Eukaryota</taxon>
        <taxon>Sar</taxon>
        <taxon>Alveolata</taxon>
        <taxon>Dinophyceae</taxon>
        <taxon>Gonyaulacales</taxon>
        <taxon>Pyrocystaceae</taxon>
        <taxon>Alexandrium</taxon>
    </lineage>
</organism>
<comment type="similarity">
    <text evidence="1">Belongs to the sel-1 family.</text>
</comment>
<dbReference type="PANTHER" id="PTHR11102">
    <property type="entry name" value="SEL-1-LIKE PROTEIN"/>
    <property type="match status" value="1"/>
</dbReference>
<dbReference type="Gene3D" id="1.25.40.10">
    <property type="entry name" value="Tetratricopeptide repeat domain"/>
    <property type="match status" value="1"/>
</dbReference>
<feature type="chain" id="PRO_5031134954" description="Sel1 repeat family protein" evidence="2">
    <location>
        <begin position="19"/>
        <end position="248"/>
    </location>
</feature>
<dbReference type="Pfam" id="PF08238">
    <property type="entry name" value="Sel1"/>
    <property type="match status" value="3"/>
</dbReference>
<evidence type="ECO:0000256" key="1">
    <source>
        <dbReference type="ARBA" id="ARBA00038101"/>
    </source>
</evidence>
<sequence>MWPLVLALLAVPLLGARAHFIQLRPQAQLAPDWPGSQRLQEIAAFEFQEAIEAWQLQNLLGSIRLFLRSAQKGYEVGEYCFRWGQYHELPPSDIARALRWYRRGARMNHKASLTMLGKLHYAMGHPAEARRWLLRTAAPNGDGGATGDSLSQWFLAEMGLQGGALREAVRWWKRSAENGDVDAMMRLAQVFSEGGAGIPQDTMRSRHWLLAAAAHGHQDALNRVDWSRTGRPKAERRWIEDMQQRGWV</sequence>
<feature type="signal peptide" evidence="2">
    <location>
        <begin position="1"/>
        <end position="18"/>
    </location>
</feature>
<accession>A0A7S1WEF4</accession>
<evidence type="ECO:0000313" key="3">
    <source>
        <dbReference type="EMBL" id="CAD9163946.1"/>
    </source>
</evidence>
<dbReference type="InterPro" id="IPR050767">
    <property type="entry name" value="Sel1_AlgK"/>
</dbReference>
<dbReference type="SMART" id="SM00671">
    <property type="entry name" value="SEL1"/>
    <property type="match status" value="3"/>
</dbReference>
<dbReference type="SUPFAM" id="SSF81901">
    <property type="entry name" value="HCP-like"/>
    <property type="match status" value="1"/>
</dbReference>
<dbReference type="PANTHER" id="PTHR11102:SF160">
    <property type="entry name" value="ERAD-ASSOCIATED E3 UBIQUITIN-PROTEIN LIGASE COMPONENT HRD3"/>
    <property type="match status" value="1"/>
</dbReference>
<dbReference type="EMBL" id="HBGE01067921">
    <property type="protein sequence ID" value="CAD9163946.1"/>
    <property type="molecule type" value="Transcribed_RNA"/>
</dbReference>
<dbReference type="InterPro" id="IPR011990">
    <property type="entry name" value="TPR-like_helical_dom_sf"/>
</dbReference>
<dbReference type="AlphaFoldDB" id="A0A7S1WEF4"/>
<keyword evidence="2" id="KW-0732">Signal</keyword>
<gene>
    <name evidence="3" type="ORF">ACAT0790_LOCUS40712</name>
</gene>
<name>A0A7S1WEF4_ALECA</name>
<evidence type="ECO:0008006" key="4">
    <source>
        <dbReference type="Google" id="ProtNLM"/>
    </source>
</evidence>
<evidence type="ECO:0000256" key="2">
    <source>
        <dbReference type="SAM" id="SignalP"/>
    </source>
</evidence>
<dbReference type="InterPro" id="IPR006597">
    <property type="entry name" value="Sel1-like"/>
</dbReference>
<proteinExistence type="inferred from homology"/>
<reference evidence="3" key="1">
    <citation type="submission" date="2021-01" db="EMBL/GenBank/DDBJ databases">
        <authorList>
            <person name="Corre E."/>
            <person name="Pelletier E."/>
            <person name="Niang G."/>
            <person name="Scheremetjew M."/>
            <person name="Finn R."/>
            <person name="Kale V."/>
            <person name="Holt S."/>
            <person name="Cochrane G."/>
            <person name="Meng A."/>
            <person name="Brown T."/>
            <person name="Cohen L."/>
        </authorList>
    </citation>
    <scope>NUCLEOTIDE SEQUENCE</scope>
    <source>
        <strain evidence="3">OF101</strain>
    </source>
</reference>
<protein>
    <recommendedName>
        <fullName evidence="4">Sel1 repeat family protein</fullName>
    </recommendedName>
</protein>